<evidence type="ECO:0000256" key="1">
    <source>
        <dbReference type="ARBA" id="ARBA00004877"/>
    </source>
</evidence>
<dbReference type="InterPro" id="IPR002495">
    <property type="entry name" value="Glyco_trans_8"/>
</dbReference>
<dbReference type="CDD" id="cd06429">
    <property type="entry name" value="GT8_like_1"/>
    <property type="match status" value="1"/>
</dbReference>
<evidence type="ECO:0000313" key="5">
    <source>
        <dbReference type="EMBL" id="KAG0586758.1"/>
    </source>
</evidence>
<evidence type="ECO:0000256" key="3">
    <source>
        <dbReference type="ARBA" id="ARBA00022676"/>
    </source>
</evidence>
<gene>
    <name evidence="5" type="ORF">KC19_2G114800</name>
</gene>
<keyword evidence="4" id="KW-0812">Transmembrane</keyword>
<dbReference type="AlphaFoldDB" id="A0A8T0IVP9"/>
<keyword evidence="3 4" id="KW-0808">Transferase</keyword>
<dbReference type="GO" id="GO:0047262">
    <property type="term" value="F:polygalacturonate 4-alpha-galacturonosyltransferase activity"/>
    <property type="evidence" value="ECO:0007669"/>
    <property type="project" value="InterPro"/>
</dbReference>
<reference evidence="5" key="1">
    <citation type="submission" date="2020-06" db="EMBL/GenBank/DDBJ databases">
        <title>WGS assembly of Ceratodon purpureus strain R40.</title>
        <authorList>
            <person name="Carey S.B."/>
            <person name="Jenkins J."/>
            <person name="Shu S."/>
            <person name="Lovell J.T."/>
            <person name="Sreedasyam A."/>
            <person name="Maumus F."/>
            <person name="Tiley G.P."/>
            <person name="Fernandez-Pozo N."/>
            <person name="Barry K."/>
            <person name="Chen C."/>
            <person name="Wang M."/>
            <person name="Lipzen A."/>
            <person name="Daum C."/>
            <person name="Saski C.A."/>
            <person name="Payton A.C."/>
            <person name="Mcbreen J.C."/>
            <person name="Conrad R.E."/>
            <person name="Kollar L.M."/>
            <person name="Olsson S."/>
            <person name="Huttunen S."/>
            <person name="Landis J.B."/>
            <person name="Wickett N.J."/>
            <person name="Johnson M.G."/>
            <person name="Rensing S.A."/>
            <person name="Grimwood J."/>
            <person name="Schmutz J."/>
            <person name="Mcdaniel S.F."/>
        </authorList>
    </citation>
    <scope>NUCLEOTIDE SEQUENCE</scope>
    <source>
        <strain evidence="5">R40</strain>
    </source>
</reference>
<dbReference type="PANTHER" id="PTHR32116">
    <property type="entry name" value="GALACTURONOSYLTRANSFERASE 4-RELATED"/>
    <property type="match status" value="1"/>
</dbReference>
<keyword evidence="4" id="KW-0961">Cell wall biogenesis/degradation</keyword>
<keyword evidence="3 4" id="KW-0328">Glycosyltransferase</keyword>
<dbReference type="Pfam" id="PF01501">
    <property type="entry name" value="Glyco_transf_8"/>
    <property type="match status" value="1"/>
</dbReference>
<comment type="similarity">
    <text evidence="2 4">Belongs to the glycosyltransferase 8 family.</text>
</comment>
<protein>
    <recommendedName>
        <fullName evidence="4">Hexosyltransferase</fullName>
        <ecNumber evidence="4">2.4.1.-</ecNumber>
    </recommendedName>
</protein>
<dbReference type="InterPro" id="IPR029993">
    <property type="entry name" value="GAUT"/>
</dbReference>
<dbReference type="PANTHER" id="PTHR32116:SF100">
    <property type="entry name" value="HEXOSYLTRANSFERASE"/>
    <property type="match status" value="1"/>
</dbReference>
<keyword evidence="4" id="KW-1133">Transmembrane helix</keyword>
<accession>A0A8T0IVP9</accession>
<comment type="subcellular location">
    <subcellularLocation>
        <location evidence="4">Golgi apparatus membrane</location>
        <topology evidence="4">Single-pass type II membrane protein</topology>
    </subcellularLocation>
</comment>
<evidence type="ECO:0000256" key="2">
    <source>
        <dbReference type="ARBA" id="ARBA00006351"/>
    </source>
</evidence>
<keyword evidence="4" id="KW-0472">Membrane</keyword>
<dbReference type="GO" id="GO:0071555">
    <property type="term" value="P:cell wall organization"/>
    <property type="evidence" value="ECO:0007669"/>
    <property type="project" value="UniProtKB-KW"/>
</dbReference>
<dbReference type="InterPro" id="IPR029044">
    <property type="entry name" value="Nucleotide-diphossugar_trans"/>
</dbReference>
<name>A0A8T0IVP9_CERPU</name>
<dbReference type="SUPFAM" id="SSF53448">
    <property type="entry name" value="Nucleotide-diphospho-sugar transferases"/>
    <property type="match status" value="1"/>
</dbReference>
<dbReference type="EMBL" id="CM026422">
    <property type="protein sequence ID" value="KAG0586758.1"/>
    <property type="molecule type" value="Genomic_DNA"/>
</dbReference>
<evidence type="ECO:0000256" key="4">
    <source>
        <dbReference type="RuleBase" id="RU362027"/>
    </source>
</evidence>
<sequence>MAPTQPRRGAVAGTSQRVSSRNWRIHVVIWTVIILISVVGPSYFLTERAGKFLTGQPNSLDGSSDEFQVEERRRRIAMMQMGDVQLAKEKPVHGDLTGISPLQGTDEKDAVNVSIIDEDKVVSLLDPSKSQSEGQIYDDNKSRVQDAEQIALEDSSRAYQQETVEFKKMESEAVGKASVVDYVWRRGLQPPNSDHNVRIMRDQLMMARAFSSMDGIPRDSRLVRDLKYRLKENLKALEDVTYDSELPRGSEDKMKAMARLLSKVRDLRYDDKVLVKRLKSMLETSEYQLHHHKKQSNFLSQLAAKTVPKSLHCLSMRLTVSYNGFRPEEKDFPATPELEDNSLFHYAIFSDNVLAVSVVVNSTVVNAKEPEKHVFHIVTDTLNYGAMVMWFRANPPGRATIQVQNVDTFQWLNSSYSPVLKQLETESMKAYFFKSDKERVSANLKYRNPKYLSMLNHLRFYLPEMFPTLDKILFLDDDVVVMKDLTPLWSVDLKAKVNGAVETCGKTFHRFDRYLNFSNPHIRRNFSPRDCGWAYGMNIFDLKEWKKRDITGIYHKWQNLNANRTLWKLGTLPPGLITFYNLTHPLSKSWHVLGLGYNPDTDVKAIEAAAVVHYNGNMKPWLEIGISKFKPYWSKYIKYDHPWLQQCNFISD</sequence>
<evidence type="ECO:0000313" key="6">
    <source>
        <dbReference type="Proteomes" id="UP000822688"/>
    </source>
</evidence>
<organism evidence="5 6">
    <name type="scientific">Ceratodon purpureus</name>
    <name type="common">Fire moss</name>
    <name type="synonym">Dicranum purpureum</name>
    <dbReference type="NCBI Taxonomy" id="3225"/>
    <lineage>
        <taxon>Eukaryota</taxon>
        <taxon>Viridiplantae</taxon>
        <taxon>Streptophyta</taxon>
        <taxon>Embryophyta</taxon>
        <taxon>Bryophyta</taxon>
        <taxon>Bryophytina</taxon>
        <taxon>Bryopsida</taxon>
        <taxon>Dicranidae</taxon>
        <taxon>Pseudoditrichales</taxon>
        <taxon>Ditrichaceae</taxon>
        <taxon>Ceratodon</taxon>
    </lineage>
</organism>
<feature type="transmembrane region" description="Helical" evidence="4">
    <location>
        <begin position="27"/>
        <end position="45"/>
    </location>
</feature>
<dbReference type="EC" id="2.4.1.-" evidence="4"/>
<keyword evidence="6" id="KW-1185">Reference proteome</keyword>
<dbReference type="Pfam" id="PF25557">
    <property type="entry name" value="GAUT_1"/>
    <property type="match status" value="1"/>
</dbReference>
<dbReference type="Gene3D" id="3.90.550.10">
    <property type="entry name" value="Spore Coat Polysaccharide Biosynthesis Protein SpsA, Chain A"/>
    <property type="match status" value="1"/>
</dbReference>
<dbReference type="Proteomes" id="UP000822688">
    <property type="component" value="Chromosome 2"/>
</dbReference>
<comment type="caution">
    <text evidence="5">The sequence shown here is derived from an EMBL/GenBank/DDBJ whole genome shotgun (WGS) entry which is preliminary data.</text>
</comment>
<proteinExistence type="inferred from homology"/>
<keyword evidence="4" id="KW-0333">Golgi apparatus</keyword>
<dbReference type="GO" id="GO:0000139">
    <property type="term" value="C:Golgi membrane"/>
    <property type="evidence" value="ECO:0007669"/>
    <property type="project" value="UniProtKB-SubCell"/>
</dbReference>
<comment type="pathway">
    <text evidence="1 4">Glycan metabolism; pectin biosynthesis.</text>
</comment>